<gene>
    <name evidence="1" type="ORF">FHK87_04310</name>
</gene>
<dbReference type="InterPro" id="IPR010662">
    <property type="entry name" value="RBBP9/YdeN"/>
</dbReference>
<dbReference type="RefSeq" id="WP_140590333.1">
    <property type="nucleotide sequence ID" value="NZ_VFWZ01000002.1"/>
</dbReference>
<dbReference type="EMBL" id="VFWZ01000002">
    <property type="protein sequence ID" value="TPN86833.1"/>
    <property type="molecule type" value="Genomic_DNA"/>
</dbReference>
<organism evidence="1 2">
    <name type="scientific">Aquimarina algicola</name>
    <dbReference type="NCBI Taxonomy" id="2589995"/>
    <lineage>
        <taxon>Bacteria</taxon>
        <taxon>Pseudomonadati</taxon>
        <taxon>Bacteroidota</taxon>
        <taxon>Flavobacteriia</taxon>
        <taxon>Flavobacteriales</taxon>
        <taxon>Flavobacteriaceae</taxon>
        <taxon>Aquimarina</taxon>
    </lineage>
</organism>
<dbReference type="GO" id="GO:0016787">
    <property type="term" value="F:hydrolase activity"/>
    <property type="evidence" value="ECO:0007669"/>
    <property type="project" value="UniProtKB-KW"/>
</dbReference>
<keyword evidence="2" id="KW-1185">Reference proteome</keyword>
<dbReference type="SUPFAM" id="SSF53474">
    <property type="entry name" value="alpha/beta-Hydrolases"/>
    <property type="match status" value="1"/>
</dbReference>
<protein>
    <submittedName>
        <fullName evidence="1">Serine hydrolase family protein</fullName>
    </submittedName>
</protein>
<reference evidence="1 2" key="1">
    <citation type="submission" date="2019-06" db="EMBL/GenBank/DDBJ databases">
        <authorList>
            <person name="Meng X."/>
        </authorList>
    </citation>
    <scope>NUCLEOTIDE SEQUENCE [LARGE SCALE GENOMIC DNA]</scope>
    <source>
        <strain evidence="1 2">M625</strain>
    </source>
</reference>
<sequence>MINYLIVPGLGNSGEEHWQTYLEKSGNNFYRIEQDEWDAPNCEDWIKRIDEKVQEFDLSTVVLIGHSLGCSTIAKWATVYQRQIKGALLVAPSDLEAPLYTFPAKGFDPIPKDEIKFKTIVVASSNDPWVSIDRAEYFSNNWGSEFVNIGDAGHINADSGFGNWKEALEILNQFE</sequence>
<evidence type="ECO:0000313" key="1">
    <source>
        <dbReference type="EMBL" id="TPN86833.1"/>
    </source>
</evidence>
<dbReference type="InterPro" id="IPR029058">
    <property type="entry name" value="AB_hydrolase_fold"/>
</dbReference>
<proteinExistence type="predicted"/>
<dbReference type="Gene3D" id="3.40.50.1820">
    <property type="entry name" value="alpha/beta hydrolase"/>
    <property type="match status" value="1"/>
</dbReference>
<accession>A0A504JGN5</accession>
<evidence type="ECO:0000313" key="2">
    <source>
        <dbReference type="Proteomes" id="UP000315540"/>
    </source>
</evidence>
<keyword evidence="1" id="KW-0378">Hydrolase</keyword>
<dbReference type="OrthoDB" id="9804993at2"/>
<name>A0A504JGN5_9FLAO</name>
<dbReference type="Pfam" id="PF06821">
    <property type="entry name" value="Ser_hydrolase"/>
    <property type="match status" value="1"/>
</dbReference>
<dbReference type="AlphaFoldDB" id="A0A504JGN5"/>
<dbReference type="Proteomes" id="UP000315540">
    <property type="component" value="Unassembled WGS sequence"/>
</dbReference>
<comment type="caution">
    <text evidence="1">The sequence shown here is derived from an EMBL/GenBank/DDBJ whole genome shotgun (WGS) entry which is preliminary data.</text>
</comment>